<dbReference type="InterPro" id="IPR050659">
    <property type="entry name" value="Peptidase_M24B"/>
</dbReference>
<comment type="caution">
    <text evidence="3">The sequence shown here is derived from an EMBL/GenBank/DDBJ whole genome shotgun (WGS) entry which is preliminary data.</text>
</comment>
<dbReference type="InterPro" id="IPR029149">
    <property type="entry name" value="Creatin/AminoP/Spt16_N"/>
</dbReference>
<dbReference type="SUPFAM" id="SSF53092">
    <property type="entry name" value="Creatinase/prolidase N-terminal domain"/>
    <property type="match status" value="1"/>
</dbReference>
<reference evidence="3 4" key="1">
    <citation type="submission" date="2019-02" db="EMBL/GenBank/DDBJ databases">
        <title>Paenibacillus sp. nov., isolated from surface-sterilized tissue of Thalictrum simplex L.</title>
        <authorList>
            <person name="Tuo L."/>
        </authorList>
    </citation>
    <scope>NUCLEOTIDE SEQUENCE [LARGE SCALE GENOMIC DNA]</scope>
    <source>
        <strain evidence="3 4">N2SHLJ1</strain>
    </source>
</reference>
<evidence type="ECO:0000259" key="2">
    <source>
        <dbReference type="Pfam" id="PF01321"/>
    </source>
</evidence>
<evidence type="ECO:0000259" key="1">
    <source>
        <dbReference type="Pfam" id="PF00557"/>
    </source>
</evidence>
<dbReference type="Pfam" id="PF00557">
    <property type="entry name" value="Peptidase_M24"/>
    <property type="match status" value="1"/>
</dbReference>
<feature type="domain" description="Creatinase N-terminal" evidence="2">
    <location>
        <begin position="10"/>
        <end position="94"/>
    </location>
</feature>
<dbReference type="AlphaFoldDB" id="A0A4Q9DIS4"/>
<name>A0A4Q9DIS4_9BACL</name>
<dbReference type="SUPFAM" id="SSF55920">
    <property type="entry name" value="Creatinase/aminopeptidase"/>
    <property type="match status" value="1"/>
</dbReference>
<dbReference type="Proteomes" id="UP000293142">
    <property type="component" value="Unassembled WGS sequence"/>
</dbReference>
<dbReference type="InterPro" id="IPR000994">
    <property type="entry name" value="Pept_M24"/>
</dbReference>
<dbReference type="Gene3D" id="3.40.350.10">
    <property type="entry name" value="Creatinase/prolidase N-terminal domain"/>
    <property type="match status" value="1"/>
</dbReference>
<dbReference type="InterPro" id="IPR000587">
    <property type="entry name" value="Creatinase_N"/>
</dbReference>
<evidence type="ECO:0000313" key="3">
    <source>
        <dbReference type="EMBL" id="TBL73274.1"/>
    </source>
</evidence>
<evidence type="ECO:0000313" key="4">
    <source>
        <dbReference type="Proteomes" id="UP000293142"/>
    </source>
</evidence>
<dbReference type="RefSeq" id="WP_131016507.1">
    <property type="nucleotide sequence ID" value="NZ_SIRE01000021.1"/>
</dbReference>
<dbReference type="Pfam" id="PF01321">
    <property type="entry name" value="Creatinase_N"/>
    <property type="match status" value="1"/>
</dbReference>
<gene>
    <name evidence="3" type="ORF">EYB31_26700</name>
</gene>
<feature type="domain" description="Peptidase M24" evidence="1">
    <location>
        <begin position="138"/>
        <end position="331"/>
    </location>
</feature>
<keyword evidence="4" id="KW-1185">Reference proteome</keyword>
<dbReference type="OrthoDB" id="4850044at2"/>
<dbReference type="Gene3D" id="3.90.230.10">
    <property type="entry name" value="Creatinase/methionine aminopeptidase superfamily"/>
    <property type="match status" value="1"/>
</dbReference>
<sequence>MSGTIFERKLAQIREQLKRQGLDGLKLGLQKNVSWLLGGRSHVNTASEPACCVLVVTGDHCHVVVNNIEAERLLEEEIGETSAHKLLDVHIWPWQIPAARERILADISGELRNMKSDAEWEHQLIALRSIIDPQQMEQWRDVGRLTAEAIEQAAMEISLGQSEYEIAGHLARHCWERELDPIVNLIAVDERIFTRRHPLPTGLRLSRYAMLVVCARSKGLIASATRLVHFGAIDETLKRKHAAVAEIDARLIDATRSGIAYSELYERITGFYRDAGYPDEVAKHHQGGLTGYATRERTAVPGETMVVAARQAYAWNPSIAGVKSEDTIITTDDRPELITVSAAGHFPQLEVQVDGQIWRRPAILQRAPR</sequence>
<dbReference type="InterPro" id="IPR036005">
    <property type="entry name" value="Creatinase/aminopeptidase-like"/>
</dbReference>
<organism evidence="3 4">
    <name type="scientific">Paenibacillus thalictri</name>
    <dbReference type="NCBI Taxonomy" id="2527873"/>
    <lineage>
        <taxon>Bacteria</taxon>
        <taxon>Bacillati</taxon>
        <taxon>Bacillota</taxon>
        <taxon>Bacilli</taxon>
        <taxon>Bacillales</taxon>
        <taxon>Paenibacillaceae</taxon>
        <taxon>Paenibacillus</taxon>
    </lineage>
</organism>
<dbReference type="CDD" id="cd01066">
    <property type="entry name" value="APP_MetAP"/>
    <property type="match status" value="1"/>
</dbReference>
<proteinExistence type="predicted"/>
<dbReference type="PANTHER" id="PTHR46112">
    <property type="entry name" value="AMINOPEPTIDASE"/>
    <property type="match status" value="1"/>
</dbReference>
<accession>A0A4Q9DIS4</accession>
<dbReference type="PANTHER" id="PTHR46112:SF2">
    <property type="entry name" value="XAA-PRO AMINOPEPTIDASE P-RELATED"/>
    <property type="match status" value="1"/>
</dbReference>
<dbReference type="EMBL" id="SIRE01000021">
    <property type="protein sequence ID" value="TBL73274.1"/>
    <property type="molecule type" value="Genomic_DNA"/>
</dbReference>
<protein>
    <submittedName>
        <fullName evidence="3">M24 family metallopeptidase</fullName>
    </submittedName>
</protein>